<organism evidence="1">
    <name type="scientific">Oryza glumipatula</name>
    <dbReference type="NCBI Taxonomy" id="40148"/>
    <lineage>
        <taxon>Eukaryota</taxon>
        <taxon>Viridiplantae</taxon>
        <taxon>Streptophyta</taxon>
        <taxon>Embryophyta</taxon>
        <taxon>Tracheophyta</taxon>
        <taxon>Spermatophyta</taxon>
        <taxon>Magnoliopsida</taxon>
        <taxon>Liliopsida</taxon>
        <taxon>Poales</taxon>
        <taxon>Poaceae</taxon>
        <taxon>BOP clade</taxon>
        <taxon>Oryzoideae</taxon>
        <taxon>Oryzeae</taxon>
        <taxon>Oryzinae</taxon>
        <taxon>Oryza</taxon>
    </lineage>
</organism>
<protein>
    <submittedName>
        <fullName evidence="1">Uncharacterized protein</fullName>
    </submittedName>
</protein>
<dbReference type="AlphaFoldDB" id="A0A0D9Y965"/>
<reference evidence="1" key="2">
    <citation type="submission" date="2015-04" db="UniProtKB">
        <authorList>
            <consortium name="EnsemblPlants"/>
        </authorList>
    </citation>
    <scope>IDENTIFICATION</scope>
</reference>
<dbReference type="EnsemblPlants" id="OGLUM01G19650.1">
    <property type="protein sequence ID" value="OGLUM01G19650.1"/>
    <property type="gene ID" value="OGLUM01G19650"/>
</dbReference>
<dbReference type="Proteomes" id="UP000026961">
    <property type="component" value="Chromosome 1"/>
</dbReference>
<keyword evidence="2" id="KW-1185">Reference proteome</keyword>
<reference evidence="1" key="1">
    <citation type="submission" date="2013-08" db="EMBL/GenBank/DDBJ databases">
        <title>Oryza genome evolution.</title>
        <authorList>
            <person name="Wing R.A."/>
            <person name="Panaud O."/>
            <person name="Oliveira A.C."/>
        </authorList>
    </citation>
    <scope>NUCLEOTIDE SEQUENCE</scope>
</reference>
<evidence type="ECO:0000313" key="1">
    <source>
        <dbReference type="EnsemblPlants" id="OGLUM01G19650.1"/>
    </source>
</evidence>
<name>A0A0D9Y965_9ORYZ</name>
<dbReference type="Gramene" id="OGLUM01G19650.1">
    <property type="protein sequence ID" value="OGLUM01G19650.1"/>
    <property type="gene ID" value="OGLUM01G19650"/>
</dbReference>
<evidence type="ECO:0000313" key="2">
    <source>
        <dbReference type="Proteomes" id="UP000026961"/>
    </source>
</evidence>
<dbReference type="HOGENOM" id="CLU_2562025_0_0_1"/>
<accession>A0A0D9Y965</accession>
<reference evidence="1" key="3">
    <citation type="submission" date="2018-05" db="EMBL/GenBank/DDBJ databases">
        <title>OgluRS3 (Oryza glumaepatula Reference Sequence Version 3).</title>
        <authorList>
            <person name="Zhang J."/>
            <person name="Kudrna D."/>
            <person name="Lee S."/>
            <person name="Talag J."/>
            <person name="Welchert J."/>
            <person name="Wing R.A."/>
        </authorList>
    </citation>
    <scope>NUCLEOTIDE SEQUENCE [LARGE SCALE GENOMIC DNA]</scope>
</reference>
<proteinExistence type="predicted"/>
<sequence length="82" mass="9315">MGNRYVSQRIRASHVPASVDRAQMTTLVGPEISARFLHPHMRRRRRRAAEDHGQSGAISILLARKSAAMKGASPGRRKLWRW</sequence>